<dbReference type="PANTHER" id="PTHR14564">
    <property type="entry name" value="MICOS COMPLEX SUBUNIT MIC26 / MIC27 FAMILY MEMBER"/>
    <property type="match status" value="1"/>
</dbReference>
<dbReference type="Proteomes" id="UP000694920">
    <property type="component" value="Unplaced"/>
</dbReference>
<reference evidence="10" key="1">
    <citation type="submission" date="2025-08" db="UniProtKB">
        <authorList>
            <consortium name="RefSeq"/>
        </authorList>
    </citation>
    <scope>IDENTIFICATION</scope>
</reference>
<comment type="function">
    <text evidence="7">Component of the MICOS complex, a large protein complex of the mitochondrial inner membrane that plays crucial roles in the maintenance of crista junctions, inner membrane architecture, and formation of contact sites to the outer membrane.</text>
</comment>
<comment type="subunit">
    <text evidence="7">Component of the mitochondrial contact site and cristae organizing system (MICOS) complex.</text>
</comment>
<proteinExistence type="inferred from homology"/>
<dbReference type="GeneID" id="107274374"/>
<evidence type="ECO:0000313" key="9">
    <source>
        <dbReference type="Proteomes" id="UP000694920"/>
    </source>
</evidence>
<keyword evidence="7" id="KW-0999">Mitochondrion inner membrane</keyword>
<feature type="compositionally biased region" description="Basic and acidic residues" evidence="8">
    <location>
        <begin position="287"/>
        <end position="305"/>
    </location>
</feature>
<accession>A0AAJ7RUK2</accession>
<evidence type="ECO:0000256" key="2">
    <source>
        <dbReference type="ARBA" id="ARBA00010904"/>
    </source>
</evidence>
<keyword evidence="3" id="KW-0812">Transmembrane</keyword>
<evidence type="ECO:0000256" key="4">
    <source>
        <dbReference type="ARBA" id="ARBA00022989"/>
    </source>
</evidence>
<dbReference type="InterPro" id="IPR033182">
    <property type="entry name" value="MIC26/MIC27_animal"/>
</dbReference>
<sequence>MNQTVHKILETTVGNLFGKDVTCKEPVDRCDDYQPGTLVEFGRTGINLVKKFMMPCGLCAAVPAVKPASSESCPENCSNKLEGKKLIRPSELPIYSADESCTRQTPCPDNNCAPSYLEQGFGTIRKTVNSLVSEYSAVTSTISDTYDTGLEHSQLLLDYLQEESNVLPRLGAVGIGGLTGLIFGLRGGKFKKLVYSSTGALAVGAVCYPKQAQEGVELAKHYVNIGYNFIYGVKPGDENELHIEWPEFPKIKLPTSLSEFVSLATDSGAAAIAAVSSLASKASETLQESKKDATSPDDASKSKQS</sequence>
<name>A0AAJ7RUK2_CEPCN</name>
<comment type="subcellular location">
    <subcellularLocation>
        <location evidence="7">Mitochondrion inner membrane</location>
    </subcellularLocation>
    <subcellularLocation>
        <location evidence="1">Mitochondrion membrane</location>
    </subcellularLocation>
</comment>
<evidence type="ECO:0000256" key="3">
    <source>
        <dbReference type="ARBA" id="ARBA00022692"/>
    </source>
</evidence>
<dbReference type="Pfam" id="PF09769">
    <property type="entry name" value="ApoO"/>
    <property type="match status" value="1"/>
</dbReference>
<keyword evidence="4" id="KW-1133">Transmembrane helix</keyword>
<dbReference type="GO" id="GO:0061617">
    <property type="term" value="C:MICOS complex"/>
    <property type="evidence" value="ECO:0007669"/>
    <property type="project" value="UniProtKB-UniRule"/>
</dbReference>
<protein>
    <recommendedName>
        <fullName evidence="7">MICOS complex subunit</fullName>
    </recommendedName>
</protein>
<dbReference type="InterPro" id="IPR019166">
    <property type="entry name" value="MIC26/MIC27"/>
</dbReference>
<dbReference type="AlphaFoldDB" id="A0AAJ7RUK2"/>
<comment type="similarity">
    <text evidence="2">Belongs to the apolipoprotein O/MICOS complex subunit Mic27 family.</text>
</comment>
<gene>
    <name evidence="10" type="primary">LOC107274374</name>
</gene>
<evidence type="ECO:0000256" key="6">
    <source>
        <dbReference type="ARBA" id="ARBA00023136"/>
    </source>
</evidence>
<dbReference type="RefSeq" id="XP_024947394.1">
    <property type="nucleotide sequence ID" value="XM_025091626.1"/>
</dbReference>
<feature type="region of interest" description="Disordered" evidence="8">
    <location>
        <begin position="284"/>
        <end position="305"/>
    </location>
</feature>
<evidence type="ECO:0000256" key="7">
    <source>
        <dbReference type="RuleBase" id="RU363021"/>
    </source>
</evidence>
<evidence type="ECO:0000256" key="1">
    <source>
        <dbReference type="ARBA" id="ARBA00004325"/>
    </source>
</evidence>
<keyword evidence="6" id="KW-0472">Membrane</keyword>
<evidence type="ECO:0000256" key="5">
    <source>
        <dbReference type="ARBA" id="ARBA00023128"/>
    </source>
</evidence>
<evidence type="ECO:0000313" key="10">
    <source>
        <dbReference type="RefSeq" id="XP_024947394.1"/>
    </source>
</evidence>
<organism evidence="9 10">
    <name type="scientific">Cephus cinctus</name>
    <name type="common">Wheat stem sawfly</name>
    <dbReference type="NCBI Taxonomy" id="211228"/>
    <lineage>
        <taxon>Eukaryota</taxon>
        <taxon>Metazoa</taxon>
        <taxon>Ecdysozoa</taxon>
        <taxon>Arthropoda</taxon>
        <taxon>Hexapoda</taxon>
        <taxon>Insecta</taxon>
        <taxon>Pterygota</taxon>
        <taxon>Neoptera</taxon>
        <taxon>Endopterygota</taxon>
        <taxon>Hymenoptera</taxon>
        <taxon>Cephoidea</taxon>
        <taxon>Cephidae</taxon>
        <taxon>Cephus</taxon>
    </lineage>
</organism>
<dbReference type="GO" id="GO:0042407">
    <property type="term" value="P:cristae formation"/>
    <property type="evidence" value="ECO:0007669"/>
    <property type="project" value="InterPro"/>
</dbReference>
<keyword evidence="5 7" id="KW-0496">Mitochondrion</keyword>
<dbReference type="CTD" id="41959"/>
<evidence type="ECO:0000256" key="8">
    <source>
        <dbReference type="SAM" id="MobiDB-lite"/>
    </source>
</evidence>
<keyword evidence="9" id="KW-1185">Reference proteome</keyword>